<evidence type="ECO:0000313" key="2">
    <source>
        <dbReference type="EMBL" id="MCR8872559.1"/>
    </source>
</evidence>
<dbReference type="EMBL" id="JANRHJ010000001">
    <property type="protein sequence ID" value="MCR8872559.1"/>
    <property type="molecule type" value="Genomic_DNA"/>
</dbReference>
<evidence type="ECO:0000256" key="1">
    <source>
        <dbReference type="SAM" id="SignalP"/>
    </source>
</evidence>
<gene>
    <name evidence="2" type="ORF">NW209_00730</name>
</gene>
<keyword evidence="1" id="KW-0732">Signal</keyword>
<dbReference type="Gene3D" id="2.40.128.410">
    <property type="match status" value="1"/>
</dbReference>
<dbReference type="InterPro" id="IPR025347">
    <property type="entry name" value="DUF4251"/>
</dbReference>
<evidence type="ECO:0000313" key="3">
    <source>
        <dbReference type="Proteomes" id="UP001204579"/>
    </source>
</evidence>
<protein>
    <submittedName>
        <fullName evidence="2">DUF4251 domain-containing protein</fullName>
    </submittedName>
</protein>
<keyword evidence="3" id="KW-1185">Reference proteome</keyword>
<proteinExistence type="predicted"/>
<name>A0AAW5N6I2_9BACT</name>
<sequence length="191" mass="20688">MKKIVSFVVLALWVALGHIHAQDQQDQKRLLREQRREERRAQEERQDSLQFSQAFQAINNKAFTLEANQVVFKYGQTAFVSSNTNFVSVNDDQAVVQIAFNIPAAGPNGLGGITVQGSVSGYQVTTDKSGNVYVAMNVIGAAISAAVNITLYSGSNQASVTVNPNFNSNQLTLNGQLVPSSQSTVFQGSTF</sequence>
<accession>A0AAW5N6I2</accession>
<reference evidence="2 3" key="1">
    <citation type="submission" date="2022-08" db="EMBL/GenBank/DDBJ databases">
        <authorList>
            <person name="Zeman M."/>
            <person name="Kubasova T."/>
        </authorList>
    </citation>
    <scope>NUCLEOTIDE SEQUENCE [LARGE SCALE GENOMIC DNA]</scope>
    <source>
        <strain evidence="2 3">ET62</strain>
    </source>
</reference>
<dbReference type="AlphaFoldDB" id="A0AAW5N6I2"/>
<organism evidence="2 3">
    <name type="scientific">Phocaeicola barnesiae</name>
    <dbReference type="NCBI Taxonomy" id="376804"/>
    <lineage>
        <taxon>Bacteria</taxon>
        <taxon>Pseudomonadati</taxon>
        <taxon>Bacteroidota</taxon>
        <taxon>Bacteroidia</taxon>
        <taxon>Bacteroidales</taxon>
        <taxon>Bacteroidaceae</taxon>
        <taxon>Phocaeicola</taxon>
    </lineage>
</organism>
<dbReference type="RefSeq" id="WP_235301115.1">
    <property type="nucleotide sequence ID" value="NZ_CAUBSI010000001.1"/>
</dbReference>
<comment type="caution">
    <text evidence="2">The sequence shown here is derived from an EMBL/GenBank/DDBJ whole genome shotgun (WGS) entry which is preliminary data.</text>
</comment>
<dbReference type="Proteomes" id="UP001204579">
    <property type="component" value="Unassembled WGS sequence"/>
</dbReference>
<feature type="signal peptide" evidence="1">
    <location>
        <begin position="1"/>
        <end position="21"/>
    </location>
</feature>
<feature type="chain" id="PRO_5043408856" evidence="1">
    <location>
        <begin position="22"/>
        <end position="191"/>
    </location>
</feature>
<dbReference type="Pfam" id="PF14059">
    <property type="entry name" value="DUF4251"/>
    <property type="match status" value="1"/>
</dbReference>